<sequence>MFRLDIPETTIHLGAKMNPNDIEEGDDVYFGCRVDANPPAYKVVWEHNGVQLQHNPSNGVILTGNSNLALRNVSRLQAGEYTCTASNVEGDGKSQPLKMSIVYKPLCKAKEMKIQGAALQEPSNVVCEVEAYPPPDTFEWTLNNSGGSIKVDPDRFTIEMYANKSTGRSILTYTPVSETDYGTLTCRATNLAGQQAAPCVYTLLPATRPDPPTNCTVYNLTHDSLDLLCFAGYEGGLQCVYIAEVWAKEGLAVNATNGSAMWNLRRLGSKRQLKLVVYAANARGRSEHVTFTVETAPRLSPRTEAHEAWEFNWAVGIVLGAVLTVSIILCLALIASKLRHRSRDYEVTLPSLKNQKVIVPKRSSIHGPDDKNPDLIPLSKGNEAYEQMG</sequence>
<dbReference type="STRING" id="104452.A0A0L7L6Y9"/>
<keyword evidence="2" id="KW-0812">Transmembrane</keyword>
<dbReference type="Pfam" id="PF13927">
    <property type="entry name" value="Ig_3"/>
    <property type="match status" value="2"/>
</dbReference>
<keyword evidence="5" id="KW-1185">Reference proteome</keyword>
<reference evidence="4 5" key="1">
    <citation type="journal article" date="2015" name="Genome Biol. Evol.">
        <title>The genome of winter moth (Operophtera brumata) provides a genomic perspective on sexual dimorphism and phenology.</title>
        <authorList>
            <person name="Derks M.F."/>
            <person name="Smit S."/>
            <person name="Salis L."/>
            <person name="Schijlen E."/>
            <person name="Bossers A."/>
            <person name="Mateman C."/>
            <person name="Pijl A.S."/>
            <person name="de Ridder D."/>
            <person name="Groenen M.A."/>
            <person name="Visser M.E."/>
            <person name="Megens H.J."/>
        </authorList>
    </citation>
    <scope>NUCLEOTIDE SEQUENCE [LARGE SCALE GENOMIC DNA]</scope>
    <source>
        <strain evidence="4">WM2013NL</strain>
        <tissue evidence="4">Head and thorax</tissue>
    </source>
</reference>
<feature type="transmembrane region" description="Helical" evidence="2">
    <location>
        <begin position="311"/>
        <end position="335"/>
    </location>
</feature>
<dbReference type="InterPro" id="IPR036116">
    <property type="entry name" value="FN3_sf"/>
</dbReference>
<organism evidence="4 5">
    <name type="scientific">Operophtera brumata</name>
    <name type="common">Winter moth</name>
    <name type="synonym">Phalaena brumata</name>
    <dbReference type="NCBI Taxonomy" id="104452"/>
    <lineage>
        <taxon>Eukaryota</taxon>
        <taxon>Metazoa</taxon>
        <taxon>Ecdysozoa</taxon>
        <taxon>Arthropoda</taxon>
        <taxon>Hexapoda</taxon>
        <taxon>Insecta</taxon>
        <taxon>Pterygota</taxon>
        <taxon>Neoptera</taxon>
        <taxon>Endopterygota</taxon>
        <taxon>Lepidoptera</taxon>
        <taxon>Glossata</taxon>
        <taxon>Ditrysia</taxon>
        <taxon>Geometroidea</taxon>
        <taxon>Geometridae</taxon>
        <taxon>Larentiinae</taxon>
        <taxon>Operophtera</taxon>
    </lineage>
</organism>
<name>A0A0L7L6Y9_OPEBR</name>
<dbReference type="EMBL" id="JTDY01002605">
    <property type="protein sequence ID" value="KOB71114.1"/>
    <property type="molecule type" value="Genomic_DNA"/>
</dbReference>
<dbReference type="PANTHER" id="PTHR23278:SF32">
    <property type="entry name" value="NEUROMUSCULIN, ISOFORM E"/>
    <property type="match status" value="1"/>
</dbReference>
<protein>
    <recommendedName>
        <fullName evidence="3">Ig-like domain-containing protein</fullName>
    </recommendedName>
</protein>
<evidence type="ECO:0000313" key="4">
    <source>
        <dbReference type="EMBL" id="KOB71114.1"/>
    </source>
</evidence>
<comment type="caution">
    <text evidence="4">The sequence shown here is derived from an EMBL/GenBank/DDBJ whole genome shotgun (WGS) entry which is preliminary data.</text>
</comment>
<dbReference type="SUPFAM" id="SSF48726">
    <property type="entry name" value="Immunoglobulin"/>
    <property type="match status" value="2"/>
</dbReference>
<accession>A0A0L7L6Y9</accession>
<feature type="domain" description="Ig-like" evidence="3">
    <location>
        <begin position="7"/>
        <end position="100"/>
    </location>
</feature>
<dbReference type="Gene3D" id="2.60.40.10">
    <property type="entry name" value="Immunoglobulins"/>
    <property type="match status" value="2"/>
</dbReference>
<dbReference type="Proteomes" id="UP000037510">
    <property type="component" value="Unassembled WGS sequence"/>
</dbReference>
<dbReference type="AlphaFoldDB" id="A0A0L7L6Y9"/>
<dbReference type="SMART" id="SM00409">
    <property type="entry name" value="IG"/>
    <property type="match status" value="2"/>
</dbReference>
<dbReference type="PROSITE" id="PS50835">
    <property type="entry name" value="IG_LIKE"/>
    <property type="match status" value="2"/>
</dbReference>
<dbReference type="InterPro" id="IPR013783">
    <property type="entry name" value="Ig-like_fold"/>
</dbReference>
<dbReference type="SMART" id="SM00408">
    <property type="entry name" value="IGc2"/>
    <property type="match status" value="2"/>
</dbReference>
<dbReference type="InterPro" id="IPR003598">
    <property type="entry name" value="Ig_sub2"/>
</dbReference>
<dbReference type="SUPFAM" id="SSF49265">
    <property type="entry name" value="Fibronectin type III"/>
    <property type="match status" value="1"/>
</dbReference>
<evidence type="ECO:0000259" key="3">
    <source>
        <dbReference type="PROSITE" id="PS50835"/>
    </source>
</evidence>
<evidence type="ECO:0000256" key="1">
    <source>
        <dbReference type="SAM" id="MobiDB-lite"/>
    </source>
</evidence>
<dbReference type="CDD" id="cd00096">
    <property type="entry name" value="Ig"/>
    <property type="match status" value="1"/>
</dbReference>
<proteinExistence type="predicted"/>
<feature type="region of interest" description="Disordered" evidence="1">
    <location>
        <begin position="362"/>
        <end position="389"/>
    </location>
</feature>
<evidence type="ECO:0000256" key="2">
    <source>
        <dbReference type="SAM" id="Phobius"/>
    </source>
</evidence>
<dbReference type="InterPro" id="IPR007110">
    <property type="entry name" value="Ig-like_dom"/>
</dbReference>
<dbReference type="InterPro" id="IPR003599">
    <property type="entry name" value="Ig_sub"/>
</dbReference>
<evidence type="ECO:0000313" key="5">
    <source>
        <dbReference type="Proteomes" id="UP000037510"/>
    </source>
</evidence>
<keyword evidence="2" id="KW-1133">Transmembrane helix</keyword>
<feature type="domain" description="Ig-like" evidence="3">
    <location>
        <begin position="115"/>
        <end position="202"/>
    </location>
</feature>
<dbReference type="InterPro" id="IPR036179">
    <property type="entry name" value="Ig-like_dom_sf"/>
</dbReference>
<gene>
    <name evidence="4" type="ORF">OBRU01_14281</name>
</gene>
<keyword evidence="2" id="KW-0472">Membrane</keyword>
<dbReference type="PANTHER" id="PTHR23278">
    <property type="entry name" value="SIDESTEP PROTEIN"/>
    <property type="match status" value="1"/>
</dbReference>